<dbReference type="Proteomes" id="UP000886520">
    <property type="component" value="Chromosome 22"/>
</dbReference>
<comment type="caution">
    <text evidence="1">The sequence shown here is derived from an EMBL/GenBank/DDBJ whole genome shotgun (WGS) entry which is preliminary data.</text>
</comment>
<sequence>MRLVAVLIRSQLRKIPLLWMKQRARAAKERGSPSLHFPKAILRTCLMSRKFTRKHVTFPTSYRLWIKRTYLFSSPVSITIKHANPSQIEEAILLEDVSPDSILGQAQKIAASDPKLERHAHSVAEAIPS</sequence>
<proteinExistence type="predicted"/>
<protein>
    <submittedName>
        <fullName evidence="1">Uncharacterized protein</fullName>
    </submittedName>
</protein>
<reference evidence="1" key="1">
    <citation type="submission" date="2021-01" db="EMBL/GenBank/DDBJ databases">
        <title>Adiantum capillus-veneris genome.</title>
        <authorList>
            <person name="Fang Y."/>
            <person name="Liao Q."/>
        </authorList>
    </citation>
    <scope>NUCLEOTIDE SEQUENCE</scope>
    <source>
        <strain evidence="1">H3</strain>
        <tissue evidence="1">Leaf</tissue>
    </source>
</reference>
<dbReference type="AlphaFoldDB" id="A0A9D4Z467"/>
<evidence type="ECO:0000313" key="1">
    <source>
        <dbReference type="EMBL" id="KAI5061823.1"/>
    </source>
</evidence>
<evidence type="ECO:0000313" key="2">
    <source>
        <dbReference type="Proteomes" id="UP000886520"/>
    </source>
</evidence>
<organism evidence="1 2">
    <name type="scientific">Adiantum capillus-veneris</name>
    <name type="common">Maidenhair fern</name>
    <dbReference type="NCBI Taxonomy" id="13818"/>
    <lineage>
        <taxon>Eukaryota</taxon>
        <taxon>Viridiplantae</taxon>
        <taxon>Streptophyta</taxon>
        <taxon>Embryophyta</taxon>
        <taxon>Tracheophyta</taxon>
        <taxon>Polypodiopsida</taxon>
        <taxon>Polypodiidae</taxon>
        <taxon>Polypodiales</taxon>
        <taxon>Pteridineae</taxon>
        <taxon>Pteridaceae</taxon>
        <taxon>Vittarioideae</taxon>
        <taxon>Adiantum</taxon>
    </lineage>
</organism>
<keyword evidence="2" id="KW-1185">Reference proteome</keyword>
<accession>A0A9D4Z467</accession>
<name>A0A9D4Z467_ADICA</name>
<dbReference type="EMBL" id="JABFUD020000022">
    <property type="protein sequence ID" value="KAI5061823.1"/>
    <property type="molecule type" value="Genomic_DNA"/>
</dbReference>
<gene>
    <name evidence="1" type="ORF">GOP47_0022362</name>
</gene>